<dbReference type="EMBL" id="RCUW01000002">
    <property type="protein sequence ID" value="RLP70637.1"/>
    <property type="molecule type" value="Genomic_DNA"/>
</dbReference>
<dbReference type="Proteomes" id="UP000275395">
    <property type="component" value="Unassembled WGS sequence"/>
</dbReference>
<evidence type="ECO:0000256" key="3">
    <source>
        <dbReference type="ARBA" id="ARBA00022729"/>
    </source>
</evidence>
<feature type="region of interest" description="Disordered" evidence="5">
    <location>
        <begin position="23"/>
        <end position="65"/>
    </location>
</feature>
<keyword evidence="3" id="KW-0732">Signal</keyword>
<evidence type="ECO:0000313" key="7">
    <source>
        <dbReference type="Proteomes" id="UP000275395"/>
    </source>
</evidence>
<dbReference type="Pfam" id="PF13531">
    <property type="entry name" value="SBP_bac_11"/>
    <property type="match status" value="1"/>
</dbReference>
<name>A0A3L6ZRX9_9MICO</name>
<keyword evidence="2" id="KW-0813">Transport</keyword>
<comment type="caution">
    <text evidence="6">The sequence shown here is derived from an EMBL/GenBank/DDBJ whole genome shotgun (WGS) entry which is preliminary data.</text>
</comment>
<gene>
    <name evidence="6" type="ORF">D9V30_03920</name>
</gene>
<evidence type="ECO:0000256" key="1">
    <source>
        <dbReference type="ARBA" id="ARBA00004418"/>
    </source>
</evidence>
<dbReference type="GO" id="GO:0030976">
    <property type="term" value="F:thiamine pyrophosphate binding"/>
    <property type="evidence" value="ECO:0007669"/>
    <property type="project" value="TreeGrafter"/>
</dbReference>
<dbReference type="GO" id="GO:0015888">
    <property type="term" value="P:thiamine transport"/>
    <property type="evidence" value="ECO:0007669"/>
    <property type="project" value="TreeGrafter"/>
</dbReference>
<dbReference type="AlphaFoldDB" id="A0A3L6ZRX9"/>
<dbReference type="PANTHER" id="PTHR30006">
    <property type="entry name" value="THIAMINE-BINDING PERIPLASMIC PROTEIN-RELATED"/>
    <property type="match status" value="1"/>
</dbReference>
<accession>A0A3L6ZRX9</accession>
<keyword evidence="4" id="KW-0574">Periplasm</keyword>
<protein>
    <submittedName>
        <fullName evidence="6">Extracellular solute-binding protein</fullName>
    </submittedName>
</protein>
<dbReference type="Gene3D" id="3.40.190.10">
    <property type="entry name" value="Periplasmic binding protein-like II"/>
    <property type="match status" value="2"/>
</dbReference>
<evidence type="ECO:0000256" key="4">
    <source>
        <dbReference type="ARBA" id="ARBA00022764"/>
    </source>
</evidence>
<dbReference type="PANTHER" id="PTHR30006:SF3">
    <property type="entry name" value="THIAMINE-BINDING PERIPLASMIC PROTEIN"/>
    <property type="match status" value="1"/>
</dbReference>
<sequence>MCERVFRNMCCSCGDVASPMAASPGVDAHNDPQEAAMPRPSHAPAPSHRTGSHAGTPRSRSRTRRLAPIGAVSLGAVLLLSACAGPEQGAAAAAPELGPVPDAATALADESAELAELYEKAVAEGGTLTVWAGGDAPNQQDALVDAFEKRFPGVDLDLTVDLSKVHDERINEQLAEGRVEPDVAMLQTTFDFDDWKERGELREFTPLGAEHQLPGYADEDGAYLTAMMLGFLPSYAQDEVETMPTGYGDFLDEQYDGRLALTPPHDDDAVLYVYDRIRETYGDGFLAELRDQHPEWVRGTAAPAAMVGAEGQKAIGNLTAYATAEGDPSTAFIPAEDPFLVWTQRAAVFDKADNPAAGELFLAYVASAEFQSVQPGWRTRDDLAEPAGLKPLSEYPNTDPADFVEWMADRDHVAEVRAEMEEVFGPVTGESPLTDPRLLRILGIGS</sequence>
<proteinExistence type="predicted"/>
<organism evidence="6 7">
    <name type="scientific">Mycetocola reblochoni</name>
    <dbReference type="NCBI Taxonomy" id="331618"/>
    <lineage>
        <taxon>Bacteria</taxon>
        <taxon>Bacillati</taxon>
        <taxon>Actinomycetota</taxon>
        <taxon>Actinomycetes</taxon>
        <taxon>Micrococcales</taxon>
        <taxon>Microbacteriaceae</taxon>
        <taxon>Mycetocola</taxon>
    </lineage>
</organism>
<comment type="subcellular location">
    <subcellularLocation>
        <location evidence="1">Periplasm</location>
    </subcellularLocation>
</comment>
<evidence type="ECO:0000256" key="5">
    <source>
        <dbReference type="SAM" id="MobiDB-lite"/>
    </source>
</evidence>
<dbReference type="SUPFAM" id="SSF53850">
    <property type="entry name" value="Periplasmic binding protein-like II"/>
    <property type="match status" value="1"/>
</dbReference>
<dbReference type="GO" id="GO:0030288">
    <property type="term" value="C:outer membrane-bounded periplasmic space"/>
    <property type="evidence" value="ECO:0007669"/>
    <property type="project" value="TreeGrafter"/>
</dbReference>
<evidence type="ECO:0000313" key="6">
    <source>
        <dbReference type="EMBL" id="RLP70637.1"/>
    </source>
</evidence>
<reference evidence="6 7" key="1">
    <citation type="submission" date="2018-10" db="EMBL/GenBank/DDBJ databases">
        <authorList>
            <person name="Li J."/>
        </authorList>
    </citation>
    <scope>NUCLEOTIDE SEQUENCE [LARGE SCALE GENOMIC DNA]</scope>
    <source>
        <strain evidence="6 7">JCM 30549</strain>
    </source>
</reference>
<dbReference type="GO" id="GO:0030975">
    <property type="term" value="F:thiamine binding"/>
    <property type="evidence" value="ECO:0007669"/>
    <property type="project" value="TreeGrafter"/>
</dbReference>
<evidence type="ECO:0000256" key="2">
    <source>
        <dbReference type="ARBA" id="ARBA00022448"/>
    </source>
</evidence>